<dbReference type="PANTHER" id="PTHR33418">
    <property type="entry name" value="HELICASE-ASSOCIATED"/>
    <property type="match status" value="1"/>
</dbReference>
<gene>
    <name evidence="3" type="ORF">FRACYDRAFT_196115</name>
</gene>
<proteinExistence type="predicted"/>
<dbReference type="KEGG" id="fcy:FRACYDRAFT_196115"/>
<reference evidence="3 4" key="1">
    <citation type="submission" date="2016-09" db="EMBL/GenBank/DDBJ databases">
        <title>Extensive genetic diversity and differential bi-allelic expression allows diatom success in the polar Southern Ocean.</title>
        <authorList>
            <consortium name="DOE Joint Genome Institute"/>
            <person name="Mock T."/>
            <person name="Otillar R.P."/>
            <person name="Strauss J."/>
            <person name="Dupont C."/>
            <person name="Frickenhaus S."/>
            <person name="Maumus F."/>
            <person name="Mcmullan M."/>
            <person name="Sanges R."/>
            <person name="Schmutz J."/>
            <person name="Toseland A."/>
            <person name="Valas R."/>
            <person name="Veluchamy A."/>
            <person name="Ward B.J."/>
            <person name="Allen A."/>
            <person name="Barry K."/>
            <person name="Falciatore A."/>
            <person name="Ferrante M."/>
            <person name="Fortunato A.E."/>
            <person name="Gloeckner G."/>
            <person name="Gruber A."/>
            <person name="Hipkin R."/>
            <person name="Janech M."/>
            <person name="Kroth P."/>
            <person name="Leese F."/>
            <person name="Lindquist E."/>
            <person name="Lyon B.R."/>
            <person name="Martin J."/>
            <person name="Mayer C."/>
            <person name="Parker M."/>
            <person name="Quesneville H."/>
            <person name="Raymond J."/>
            <person name="Uhlig C."/>
            <person name="Valentin K.U."/>
            <person name="Worden A.Z."/>
            <person name="Armbrust E.V."/>
            <person name="Bowler C."/>
            <person name="Green B."/>
            <person name="Moulton V."/>
            <person name="Van Oosterhout C."/>
            <person name="Grigoriev I."/>
        </authorList>
    </citation>
    <scope>NUCLEOTIDE SEQUENCE [LARGE SCALE GENOMIC DNA]</scope>
    <source>
        <strain evidence="3 4">CCMP1102</strain>
    </source>
</reference>
<dbReference type="EMBL" id="KV784379">
    <property type="protein sequence ID" value="OEU08628.1"/>
    <property type="molecule type" value="Genomic_DNA"/>
</dbReference>
<keyword evidence="4" id="KW-1185">Reference proteome</keyword>
<feature type="domain" description="Helicase-associated" evidence="2">
    <location>
        <begin position="379"/>
        <end position="440"/>
    </location>
</feature>
<dbReference type="AlphaFoldDB" id="A0A1E7ERK4"/>
<dbReference type="Proteomes" id="UP000095751">
    <property type="component" value="Unassembled WGS sequence"/>
</dbReference>
<sequence length="449" mass="53826">MDDDPPSEELSVIENTTKQRRLRSSSRRRHRESSSVTSSGVGGDDTDDKEYDDEDYVDESSVSSVVVDVIDENEYNDGDYINNDDDDTIDTQTRTKITGKRKYKCIANNKQWHGMFRRLVAYKNKHKSILVPSRYAEDQKLGDWVRTQRTTYKNDMIAENRVDILNSVGFVWEIFEQIPWHEMFRRLVAYQKKYGSVSVPRSYKLDPKLARWVDYQRTSYRKKLVSEEQIRLLVSIGFIWKHHEVIPWDEMFRKLISYKKEHNSTSVPRKYPADPNLGMWVSHQRTFFNNKTISIDRINRLESIDFVWDPFGEKWMELFHKLVAYKKKHKSTYVPKNYKEDPKLGRWVHHQRDVYKNKTISIDRINRLESIGFVWDPLDAQWMGMYQKLVAYKEQYRSTKVPVRYTEDPQLGHWVSWQREYDRMKKLTEKRTELLNSINFVWSKHKTSI</sequence>
<evidence type="ECO:0000313" key="4">
    <source>
        <dbReference type="Proteomes" id="UP000095751"/>
    </source>
</evidence>
<organism evidence="3 4">
    <name type="scientific">Fragilariopsis cylindrus CCMP1102</name>
    <dbReference type="NCBI Taxonomy" id="635003"/>
    <lineage>
        <taxon>Eukaryota</taxon>
        <taxon>Sar</taxon>
        <taxon>Stramenopiles</taxon>
        <taxon>Ochrophyta</taxon>
        <taxon>Bacillariophyta</taxon>
        <taxon>Bacillariophyceae</taxon>
        <taxon>Bacillariophycidae</taxon>
        <taxon>Bacillariales</taxon>
        <taxon>Bacillariaceae</taxon>
        <taxon>Fragilariopsis</taxon>
    </lineage>
</organism>
<feature type="domain" description="Helicase-associated" evidence="2">
    <location>
        <begin position="247"/>
        <end position="306"/>
    </location>
</feature>
<evidence type="ECO:0000259" key="2">
    <source>
        <dbReference type="Pfam" id="PF03457"/>
    </source>
</evidence>
<dbReference type="PANTHER" id="PTHR33418:SF1">
    <property type="entry name" value="HELICASE-ASSOCIATED DOMAIN-CONTAINING PROTEIN"/>
    <property type="match status" value="1"/>
</dbReference>
<dbReference type="Gene3D" id="6.10.140.530">
    <property type="match status" value="5"/>
</dbReference>
<protein>
    <recommendedName>
        <fullName evidence="2">Helicase-associated domain-containing protein</fullName>
    </recommendedName>
</protein>
<dbReference type="Pfam" id="PF03457">
    <property type="entry name" value="HA"/>
    <property type="match status" value="5"/>
</dbReference>
<feature type="domain" description="Helicase-associated" evidence="2">
    <location>
        <begin position="313"/>
        <end position="373"/>
    </location>
</feature>
<feature type="compositionally biased region" description="Basic residues" evidence="1">
    <location>
        <begin position="18"/>
        <end position="31"/>
    </location>
</feature>
<evidence type="ECO:0000313" key="3">
    <source>
        <dbReference type="EMBL" id="OEU08628.1"/>
    </source>
</evidence>
<feature type="compositionally biased region" description="Acidic residues" evidence="1">
    <location>
        <begin position="44"/>
        <end position="58"/>
    </location>
</feature>
<accession>A0A1E7ERK4</accession>
<dbReference type="OrthoDB" id="44064at2759"/>
<evidence type="ECO:0000256" key="1">
    <source>
        <dbReference type="SAM" id="MobiDB-lite"/>
    </source>
</evidence>
<dbReference type="InterPro" id="IPR005114">
    <property type="entry name" value="Helicase_assoc"/>
</dbReference>
<feature type="domain" description="Helicase-associated" evidence="2">
    <location>
        <begin position="110"/>
        <end position="170"/>
    </location>
</feature>
<feature type="domain" description="Helicase-associated" evidence="2">
    <location>
        <begin position="179"/>
        <end position="238"/>
    </location>
</feature>
<feature type="region of interest" description="Disordered" evidence="1">
    <location>
        <begin position="1"/>
        <end position="62"/>
    </location>
</feature>
<name>A0A1E7ERK4_9STRA</name>
<dbReference type="InParanoid" id="A0A1E7ERK4"/>